<reference evidence="1 2" key="1">
    <citation type="submission" date="2022-01" db="EMBL/GenBank/DDBJ databases">
        <authorList>
            <person name="Xiong W."/>
            <person name="Schranz E."/>
        </authorList>
    </citation>
    <scope>NUCLEOTIDE SEQUENCE [LARGE SCALE GENOMIC DNA]</scope>
</reference>
<dbReference type="EMBL" id="CAKMRJ010002223">
    <property type="protein sequence ID" value="CAH1427321.1"/>
    <property type="molecule type" value="Genomic_DNA"/>
</dbReference>
<evidence type="ECO:0000313" key="1">
    <source>
        <dbReference type="EMBL" id="CAH1427321.1"/>
    </source>
</evidence>
<comment type="caution">
    <text evidence="1">The sequence shown here is derived from an EMBL/GenBank/DDBJ whole genome shotgun (WGS) entry which is preliminary data.</text>
</comment>
<sequence length="79" mass="8321">MSINLASNPICEGGGTGRYCATRKTNIASRLPSNSCINPIGHGTWDASYSLFQPCIYGPKKTNVVVGSDGLSSIDNEIT</sequence>
<protein>
    <submittedName>
        <fullName evidence="1">Uncharacterized protein</fullName>
    </submittedName>
</protein>
<keyword evidence="2" id="KW-1185">Reference proteome</keyword>
<gene>
    <name evidence="1" type="ORF">LVIROSA_LOCUS14338</name>
</gene>
<proteinExistence type="predicted"/>
<organism evidence="1 2">
    <name type="scientific">Lactuca virosa</name>
    <dbReference type="NCBI Taxonomy" id="75947"/>
    <lineage>
        <taxon>Eukaryota</taxon>
        <taxon>Viridiplantae</taxon>
        <taxon>Streptophyta</taxon>
        <taxon>Embryophyta</taxon>
        <taxon>Tracheophyta</taxon>
        <taxon>Spermatophyta</taxon>
        <taxon>Magnoliopsida</taxon>
        <taxon>eudicotyledons</taxon>
        <taxon>Gunneridae</taxon>
        <taxon>Pentapetalae</taxon>
        <taxon>asterids</taxon>
        <taxon>campanulids</taxon>
        <taxon>Asterales</taxon>
        <taxon>Asteraceae</taxon>
        <taxon>Cichorioideae</taxon>
        <taxon>Cichorieae</taxon>
        <taxon>Lactucinae</taxon>
        <taxon>Lactuca</taxon>
    </lineage>
</organism>
<dbReference type="Proteomes" id="UP001157418">
    <property type="component" value="Unassembled WGS sequence"/>
</dbReference>
<dbReference type="AlphaFoldDB" id="A0AAU9MP17"/>
<accession>A0AAU9MP17</accession>
<name>A0AAU9MP17_9ASTR</name>
<evidence type="ECO:0000313" key="2">
    <source>
        <dbReference type="Proteomes" id="UP001157418"/>
    </source>
</evidence>